<dbReference type="PANTHER" id="PTHR40617:SF1">
    <property type="entry name" value="ATTH DOMAIN-CONTAINING PROTEIN-RELATED"/>
    <property type="match status" value="1"/>
</dbReference>
<dbReference type="AlphaFoldDB" id="A0A319DLK6"/>
<reference evidence="2 3" key="1">
    <citation type="submission" date="2018-02" db="EMBL/GenBank/DDBJ databases">
        <title>The genomes of Aspergillus section Nigri reveals drivers in fungal speciation.</title>
        <authorList>
            <consortium name="DOE Joint Genome Institute"/>
            <person name="Vesth T.C."/>
            <person name="Nybo J."/>
            <person name="Theobald S."/>
            <person name="Brandl J."/>
            <person name="Frisvad J.C."/>
            <person name="Nielsen K.F."/>
            <person name="Lyhne E.K."/>
            <person name="Kogle M.E."/>
            <person name="Kuo A."/>
            <person name="Riley R."/>
            <person name="Clum A."/>
            <person name="Nolan M."/>
            <person name="Lipzen A."/>
            <person name="Salamov A."/>
            <person name="Henrissat B."/>
            <person name="Wiebenga A."/>
            <person name="De vries R.P."/>
            <person name="Grigoriev I.V."/>
            <person name="Mortensen U.H."/>
            <person name="Andersen M.R."/>
            <person name="Baker S.E."/>
        </authorList>
    </citation>
    <scope>NUCLEOTIDE SEQUENCE [LARGE SCALE GENOMIC DNA]</scope>
    <source>
        <strain evidence="2 3">CBS 707.79</strain>
    </source>
</reference>
<feature type="chain" id="PRO_5016276075" description="AttH domain-containing protein" evidence="1">
    <location>
        <begin position="20"/>
        <end position="347"/>
    </location>
</feature>
<dbReference type="InterPro" id="IPR053112">
    <property type="entry name" value="Fungal_Dehydratase/Hydratase"/>
</dbReference>
<evidence type="ECO:0008006" key="4">
    <source>
        <dbReference type="Google" id="ProtNLM"/>
    </source>
</evidence>
<name>A0A319DLK6_9EURO</name>
<keyword evidence="3" id="KW-1185">Reference proteome</keyword>
<dbReference type="Gene3D" id="2.40.370.10">
    <property type="entry name" value="AttH-like domain"/>
    <property type="match status" value="2"/>
</dbReference>
<evidence type="ECO:0000313" key="3">
    <source>
        <dbReference type="Proteomes" id="UP000247810"/>
    </source>
</evidence>
<dbReference type="SUPFAM" id="SSF159245">
    <property type="entry name" value="AttH-like"/>
    <property type="match status" value="1"/>
</dbReference>
<organism evidence="2 3">
    <name type="scientific">Aspergillus ellipticus CBS 707.79</name>
    <dbReference type="NCBI Taxonomy" id="1448320"/>
    <lineage>
        <taxon>Eukaryota</taxon>
        <taxon>Fungi</taxon>
        <taxon>Dikarya</taxon>
        <taxon>Ascomycota</taxon>
        <taxon>Pezizomycotina</taxon>
        <taxon>Eurotiomycetes</taxon>
        <taxon>Eurotiomycetidae</taxon>
        <taxon>Eurotiales</taxon>
        <taxon>Aspergillaceae</taxon>
        <taxon>Aspergillus</taxon>
        <taxon>Aspergillus subgen. Circumdati</taxon>
    </lineage>
</organism>
<keyword evidence="1" id="KW-0732">Signal</keyword>
<evidence type="ECO:0000313" key="2">
    <source>
        <dbReference type="EMBL" id="PYH88978.1"/>
    </source>
</evidence>
<protein>
    <recommendedName>
        <fullName evidence="4">AttH domain-containing protein</fullName>
    </recommendedName>
</protein>
<dbReference type="VEuPathDB" id="FungiDB:BO71DRAFT_120178"/>
<dbReference type="InterPro" id="IPR023374">
    <property type="entry name" value="AttH-like_dom_sf"/>
</dbReference>
<dbReference type="Pfam" id="PF17186">
    <property type="entry name" value="Lipocalin_9"/>
    <property type="match status" value="1"/>
</dbReference>
<sequence length="347" mass="38488">MKFSILSVTWLGLTAASNAFIFQPDTSNQVVDTRLPILYSITESQTLTSNTTGTSSFWTSSHVTGNNSRQYLIISHILVLVTTRTGFYCASILDLTSMDKYTSYVAYANLTATQLSDFNLVTSNYGFSAVSPDKVSIMRTWSDYAGVTFNITFEATTHALFNGGTGALMYGSDTNDEWALPACRTAGSLTLDGESVTIIPEHSVTWYDRQWGLGAPTTGNWTWFEFHFDGTDTKASMWMIDNAQPYQRTRFATMRLQNRDMKVIPVSYEPNMNMTWTSDATGIVYPLEWMIDMADDGFLAVQSPVADQEMVGSSMGDTAYEGFVTVFGILRGMYVTGYGVVEMITAF</sequence>
<evidence type="ECO:0000256" key="1">
    <source>
        <dbReference type="SAM" id="SignalP"/>
    </source>
</evidence>
<dbReference type="Proteomes" id="UP000247810">
    <property type="component" value="Unassembled WGS sequence"/>
</dbReference>
<gene>
    <name evidence="2" type="ORF">BO71DRAFT_120178</name>
</gene>
<dbReference type="EMBL" id="KZ826055">
    <property type="protein sequence ID" value="PYH88978.1"/>
    <property type="molecule type" value="Genomic_DNA"/>
</dbReference>
<dbReference type="PANTHER" id="PTHR40617">
    <property type="entry name" value="TERPENE CYCLASE ASQC"/>
    <property type="match status" value="1"/>
</dbReference>
<feature type="signal peptide" evidence="1">
    <location>
        <begin position="1"/>
        <end position="19"/>
    </location>
</feature>
<dbReference type="STRING" id="1448320.A0A319DLK6"/>
<proteinExistence type="predicted"/>
<dbReference type="OrthoDB" id="5295747at2759"/>
<accession>A0A319DLK6</accession>